<accession>Q27SV4</accession>
<dbReference type="CDD" id="cd00229">
    <property type="entry name" value="SGNH_hydrolase"/>
    <property type="match status" value="1"/>
</dbReference>
<name>Q27SV4_RHILT</name>
<gene>
    <name evidence="1" type="primary">orf3</name>
</gene>
<evidence type="ECO:0000313" key="1">
    <source>
        <dbReference type="EMBL" id="ABD47313.1"/>
    </source>
</evidence>
<dbReference type="AlphaFoldDB" id="Q27SV4"/>
<reference evidence="1" key="1">
    <citation type="journal article" date="1997" name="Microbiology">
        <title>Identification of genes in Rhizobium leguminosarum bv. trifolii whose products are homologues to a family of ATP-binding proteins.</title>
        <authorList>
            <person name="Krol J."/>
            <person name="Skorupska A."/>
        </authorList>
    </citation>
    <scope>NUCLEOTIDE SEQUENCE</scope>
    <source>
        <strain evidence="1">TA1</strain>
    </source>
</reference>
<reference evidence="1" key="2">
    <citation type="journal article" date="2001" name="DNA Seq.">
        <title>Isolation and sequencing of Rhizobium leguminosarum Bv. Trifolii PssN, PssO and PssP genes encoding the proteins involved in polymerization and translocation of exopolysaccharide.</title>
        <authorList>
            <person name="Mazur A."/>
            <person name="Krol J.E."/>
            <person name="Skorupska A."/>
        </authorList>
    </citation>
    <scope>NUCLEOTIDE SEQUENCE</scope>
    <source>
        <strain evidence="1">TA1</strain>
    </source>
</reference>
<dbReference type="PANTHER" id="PTHR30383:SF5">
    <property type="entry name" value="SGNH HYDROLASE-TYPE ESTERASE DOMAIN-CONTAINING PROTEIN"/>
    <property type="match status" value="1"/>
</dbReference>
<dbReference type="Gene3D" id="3.40.50.1110">
    <property type="entry name" value="SGNH hydrolase"/>
    <property type="match status" value="1"/>
</dbReference>
<protein>
    <submittedName>
        <fullName evidence="1">Orf3</fullName>
    </submittedName>
</protein>
<organism evidence="1">
    <name type="scientific">Rhizobium leguminosarum bv. trifolii</name>
    <dbReference type="NCBI Taxonomy" id="386"/>
    <lineage>
        <taxon>Bacteria</taxon>
        <taxon>Pseudomonadati</taxon>
        <taxon>Pseudomonadota</taxon>
        <taxon>Alphaproteobacteria</taxon>
        <taxon>Hyphomicrobiales</taxon>
        <taxon>Rhizobiaceae</taxon>
        <taxon>Rhizobium/Agrobacterium group</taxon>
        <taxon>Rhizobium</taxon>
    </lineage>
</organism>
<sequence length="265" mass="29228">MSFAGLGLGYFVALEQRYELPFHEIVSSLLQGLAMICLRLWRAAPIERRPAYGLVLFLACLVMLSATKNGYADSPPPLKIVAFGTSLTARGGWQPALETELAACLHRPVKVDSVAKSGETSLWALTQIDRVVAEQPDIILIELYANDATLHRFVSLAQSRKNIGDILDQLRQRLPQARIVVMAMNPFSGLRGLIRPFVDSYISAHQAEAQKRGLEFVDHRPNWERLTPDDLVTAIPDGAHPLPDVASKIITPELVKRIAGNNCGE</sequence>
<reference evidence="1" key="5">
    <citation type="journal article" date="2007" name="Genomics">
        <title>Syntenic arrangements of the surface polysaccharide biosynthesis genes in Rhizobium leguminosarum.</title>
        <authorList>
            <person name="Krol J.E."/>
            <person name="Mazur A."/>
            <person name="Marczak M."/>
            <person name="Skorupska A."/>
        </authorList>
    </citation>
    <scope>NUCLEOTIDE SEQUENCE</scope>
    <source>
        <strain evidence="1">TA1</strain>
    </source>
</reference>
<dbReference type="InterPro" id="IPR001087">
    <property type="entry name" value="GDSL"/>
</dbReference>
<dbReference type="EMBL" id="DQ384110">
    <property type="protein sequence ID" value="ABD47313.1"/>
    <property type="molecule type" value="Genomic_DNA"/>
</dbReference>
<dbReference type="Pfam" id="PF00657">
    <property type="entry name" value="Lipase_GDSL"/>
    <property type="match status" value="1"/>
</dbReference>
<reference evidence="1" key="4">
    <citation type="journal article" date="2005" name="Arch. Microbiol.">
        <title>Topological and transcriptional analysis of pssL gene product: a putative Wzx-like exopolysaccharide translocase in Rhizobium leguminosarum bv. trifolii TA1.</title>
        <authorList>
            <person name="Mazur A."/>
            <person name="Marczak M."/>
            <person name="Krol J.E."/>
            <person name="Skorupska A."/>
        </authorList>
    </citation>
    <scope>NUCLEOTIDE SEQUENCE</scope>
    <source>
        <strain evidence="1">TA1</strain>
    </source>
</reference>
<dbReference type="SUPFAM" id="SSF52266">
    <property type="entry name" value="SGNH hydrolase"/>
    <property type="match status" value="1"/>
</dbReference>
<proteinExistence type="predicted"/>
<dbReference type="InterPro" id="IPR036514">
    <property type="entry name" value="SGNH_hydro_sf"/>
</dbReference>
<dbReference type="InterPro" id="IPR051532">
    <property type="entry name" value="Ester_Hydrolysis_Enzymes"/>
</dbReference>
<dbReference type="GO" id="GO:0004622">
    <property type="term" value="F:phosphatidylcholine lysophospholipase activity"/>
    <property type="evidence" value="ECO:0007669"/>
    <property type="project" value="TreeGrafter"/>
</dbReference>
<reference evidence="1" key="3">
    <citation type="journal article" date="2003" name="J. Bacteriol.">
        <title>Membrane topology of PssT, the transmembrane protein component of the type I exopolysaccharide transport system in Rhizobium leguminosarum bv. trifolii strain TA1.</title>
        <authorList>
            <person name="Mazur A."/>
            <person name="Krol J.E."/>
            <person name="Marczak M."/>
            <person name="Skorupska A."/>
        </authorList>
    </citation>
    <scope>NUCLEOTIDE SEQUENCE</scope>
    <source>
        <strain evidence="1">TA1</strain>
    </source>
</reference>
<dbReference type="PANTHER" id="PTHR30383">
    <property type="entry name" value="THIOESTERASE 1/PROTEASE 1/LYSOPHOSPHOLIPASE L1"/>
    <property type="match status" value="1"/>
</dbReference>